<dbReference type="EMBL" id="BPLR01013860">
    <property type="protein sequence ID" value="GIY64305.1"/>
    <property type="molecule type" value="Genomic_DNA"/>
</dbReference>
<dbReference type="AlphaFoldDB" id="A0AAV4V412"/>
<proteinExistence type="predicted"/>
<organism evidence="1 2">
    <name type="scientific">Caerostris extrusa</name>
    <name type="common">Bark spider</name>
    <name type="synonym">Caerostris bankana</name>
    <dbReference type="NCBI Taxonomy" id="172846"/>
    <lineage>
        <taxon>Eukaryota</taxon>
        <taxon>Metazoa</taxon>
        <taxon>Ecdysozoa</taxon>
        <taxon>Arthropoda</taxon>
        <taxon>Chelicerata</taxon>
        <taxon>Arachnida</taxon>
        <taxon>Araneae</taxon>
        <taxon>Araneomorphae</taxon>
        <taxon>Entelegynae</taxon>
        <taxon>Araneoidea</taxon>
        <taxon>Araneidae</taxon>
        <taxon>Caerostris</taxon>
    </lineage>
</organism>
<dbReference type="Proteomes" id="UP001054945">
    <property type="component" value="Unassembled WGS sequence"/>
</dbReference>
<keyword evidence="2" id="KW-1185">Reference proteome</keyword>
<comment type="caution">
    <text evidence="1">The sequence shown here is derived from an EMBL/GenBank/DDBJ whole genome shotgun (WGS) entry which is preliminary data.</text>
</comment>
<gene>
    <name evidence="1" type="ORF">CEXT_65991</name>
</gene>
<evidence type="ECO:0000313" key="1">
    <source>
        <dbReference type="EMBL" id="GIY64305.1"/>
    </source>
</evidence>
<reference evidence="1 2" key="1">
    <citation type="submission" date="2021-06" db="EMBL/GenBank/DDBJ databases">
        <title>Caerostris extrusa draft genome.</title>
        <authorList>
            <person name="Kono N."/>
            <person name="Arakawa K."/>
        </authorList>
    </citation>
    <scope>NUCLEOTIDE SEQUENCE [LARGE SCALE GENOMIC DNA]</scope>
</reference>
<sequence>MFPYAHTKSRGDKIPFNQNFEQNIFGEVCDRLPQRPKCQGEFSSHSTTHSSELKDPTPCIKSIGWLSFKRRGRISSR</sequence>
<protein>
    <submittedName>
        <fullName evidence="1">Uncharacterized protein</fullName>
    </submittedName>
</protein>
<name>A0AAV4V412_CAEEX</name>
<accession>A0AAV4V412</accession>
<evidence type="ECO:0000313" key="2">
    <source>
        <dbReference type="Proteomes" id="UP001054945"/>
    </source>
</evidence>